<dbReference type="PANTHER" id="PTHR10334">
    <property type="entry name" value="CYSTEINE-RICH SECRETORY PROTEIN-RELATED"/>
    <property type="match status" value="1"/>
</dbReference>
<feature type="signal peptide" evidence="1">
    <location>
        <begin position="1"/>
        <end position="25"/>
    </location>
</feature>
<keyword evidence="1" id="KW-0732">Signal</keyword>
<evidence type="ECO:0000313" key="3">
    <source>
        <dbReference type="EMBL" id="KAL3106276.1"/>
    </source>
</evidence>
<evidence type="ECO:0000259" key="2">
    <source>
        <dbReference type="SMART" id="SM00198"/>
    </source>
</evidence>
<organism evidence="3 4">
    <name type="scientific">Heterodera trifolii</name>
    <dbReference type="NCBI Taxonomy" id="157864"/>
    <lineage>
        <taxon>Eukaryota</taxon>
        <taxon>Metazoa</taxon>
        <taxon>Ecdysozoa</taxon>
        <taxon>Nematoda</taxon>
        <taxon>Chromadorea</taxon>
        <taxon>Rhabditida</taxon>
        <taxon>Tylenchina</taxon>
        <taxon>Tylenchomorpha</taxon>
        <taxon>Tylenchoidea</taxon>
        <taxon>Heteroderidae</taxon>
        <taxon>Heteroderinae</taxon>
        <taxon>Heterodera</taxon>
    </lineage>
</organism>
<dbReference type="AlphaFoldDB" id="A0ABD2KTK3"/>
<gene>
    <name evidence="3" type="ORF">niasHT_013819</name>
</gene>
<dbReference type="Proteomes" id="UP001620626">
    <property type="component" value="Unassembled WGS sequence"/>
</dbReference>
<dbReference type="InterPro" id="IPR035940">
    <property type="entry name" value="CAP_sf"/>
</dbReference>
<dbReference type="Gene3D" id="3.40.33.10">
    <property type="entry name" value="CAP"/>
    <property type="match status" value="1"/>
</dbReference>
<keyword evidence="4" id="KW-1185">Reference proteome</keyword>
<proteinExistence type="predicted"/>
<name>A0ABD2KTK3_9BILA</name>
<dbReference type="InterPro" id="IPR001283">
    <property type="entry name" value="CRISP-related"/>
</dbReference>
<dbReference type="SMART" id="SM00198">
    <property type="entry name" value="SCP"/>
    <property type="match status" value="1"/>
</dbReference>
<comment type="caution">
    <text evidence="3">The sequence shown here is derived from an EMBL/GenBank/DDBJ whole genome shotgun (WGS) entry which is preliminary data.</text>
</comment>
<dbReference type="Pfam" id="PF00188">
    <property type="entry name" value="CAP"/>
    <property type="match status" value="1"/>
</dbReference>
<dbReference type="EMBL" id="JBICBT010000658">
    <property type="protein sequence ID" value="KAL3106276.1"/>
    <property type="molecule type" value="Genomic_DNA"/>
</dbReference>
<dbReference type="InterPro" id="IPR002413">
    <property type="entry name" value="V5_allergen-like"/>
</dbReference>
<dbReference type="PRINTS" id="PR00838">
    <property type="entry name" value="V5ALLERGEN"/>
</dbReference>
<feature type="chain" id="PRO_5044803077" description="SCP domain-containing protein" evidence="1">
    <location>
        <begin position="26"/>
        <end position="357"/>
    </location>
</feature>
<accession>A0ABD2KTK3</accession>
<dbReference type="SUPFAM" id="SSF55797">
    <property type="entry name" value="PR-1-like"/>
    <property type="match status" value="1"/>
</dbReference>
<evidence type="ECO:0000256" key="1">
    <source>
        <dbReference type="SAM" id="SignalP"/>
    </source>
</evidence>
<dbReference type="InterPro" id="IPR014044">
    <property type="entry name" value="CAP_dom"/>
</dbReference>
<dbReference type="CDD" id="cd05380">
    <property type="entry name" value="CAP_euk"/>
    <property type="match status" value="1"/>
</dbReference>
<dbReference type="PRINTS" id="PR00837">
    <property type="entry name" value="V5TPXLIKE"/>
</dbReference>
<evidence type="ECO:0000313" key="4">
    <source>
        <dbReference type="Proteomes" id="UP001620626"/>
    </source>
</evidence>
<sequence length="357" mass="38723">MEYFPSKFVGCLLIALIAVPCSVLALSDSSRVSVLACHNNYRSQLAQGTAANLTGTMPAGSNLIQQKYNTSIESVAQNWANGCSMSHSSSSGMGENLYMTSSSTISEVDALKQACDMWWAELKQYGFQSSLVLDMDQFNKGIGHWSQQAWANTAQIGCAMARCPSSTWKTWVVCNYKEAGNYLNQLVYKKGTACSQCSDYNGASCNSTGGLALERTAKLCPLPPPSDFPRFSLLFRSLSHQFAAIVTSLASSAKLFSSSSLPYGAPSLKTQILFPLATTKILCRAENCRRNATSTPRLRSLQPTLSTKSVPTTSSCRFSSCSSLADRLHFELVFALLSSNFLPSLLHCPSPASHFHQ</sequence>
<reference evidence="3 4" key="1">
    <citation type="submission" date="2024-10" db="EMBL/GenBank/DDBJ databases">
        <authorList>
            <person name="Kim D."/>
        </authorList>
    </citation>
    <scope>NUCLEOTIDE SEQUENCE [LARGE SCALE GENOMIC DNA]</scope>
    <source>
        <strain evidence="3">BH-2024</strain>
    </source>
</reference>
<protein>
    <recommendedName>
        <fullName evidence="2">SCP domain-containing protein</fullName>
    </recommendedName>
</protein>
<feature type="domain" description="SCP" evidence="2">
    <location>
        <begin position="29"/>
        <end position="184"/>
    </location>
</feature>